<comment type="subcellular location">
    <subcellularLocation>
        <location evidence="1 2">Nucleus</location>
    </subcellularLocation>
</comment>
<gene>
    <name evidence="4" type="ORF">CGI_10026008</name>
</gene>
<dbReference type="GO" id="GO:0031085">
    <property type="term" value="C:BLOC-3 complex"/>
    <property type="evidence" value="ECO:0007669"/>
    <property type="project" value="TreeGrafter"/>
</dbReference>
<protein>
    <submittedName>
        <fullName evidence="4">Retinal homeobox protein Rx</fullName>
    </submittedName>
</protein>
<feature type="compositionally biased region" description="Polar residues" evidence="3">
    <location>
        <begin position="615"/>
        <end position="631"/>
    </location>
</feature>
<dbReference type="FunFam" id="1.10.10.60:FF:000291">
    <property type="entry name" value="ALX homeobox protein 1"/>
    <property type="match status" value="1"/>
</dbReference>
<evidence type="ECO:0000313" key="4">
    <source>
        <dbReference type="EMBL" id="EKC37023.1"/>
    </source>
</evidence>
<dbReference type="InParanoid" id="K1QTQ2"/>
<feature type="DNA-binding region" description="Homeobox" evidence="1">
    <location>
        <begin position="66"/>
        <end position="125"/>
    </location>
</feature>
<keyword evidence="1 2" id="KW-0539">Nucleus</keyword>
<dbReference type="CDD" id="cd00086">
    <property type="entry name" value="homeodomain"/>
    <property type="match status" value="1"/>
</dbReference>
<accession>K1QTQ2</accession>
<dbReference type="InterPro" id="IPR017970">
    <property type="entry name" value="Homeobox_CS"/>
</dbReference>
<dbReference type="InterPro" id="IPR009057">
    <property type="entry name" value="Homeodomain-like_sf"/>
</dbReference>
<feature type="region of interest" description="Disordered" evidence="3">
    <location>
        <begin position="1"/>
        <end position="72"/>
    </location>
</feature>
<dbReference type="FunCoup" id="K1QTQ2">
    <property type="interactions" value="6"/>
</dbReference>
<evidence type="ECO:0000256" key="1">
    <source>
        <dbReference type="PROSITE-ProRule" id="PRU00108"/>
    </source>
</evidence>
<dbReference type="AlphaFoldDB" id="K1QTQ2"/>
<dbReference type="Pfam" id="PF00046">
    <property type="entry name" value="Homeodomain"/>
    <property type="match status" value="1"/>
</dbReference>
<dbReference type="InterPro" id="IPR001356">
    <property type="entry name" value="HD"/>
</dbReference>
<feature type="compositionally biased region" description="Acidic residues" evidence="3">
    <location>
        <begin position="20"/>
        <end position="32"/>
    </location>
</feature>
<feature type="compositionally biased region" description="Acidic residues" evidence="3">
    <location>
        <begin position="48"/>
        <end position="59"/>
    </location>
</feature>
<dbReference type="HOGENOM" id="CLU_302329_0_0_1"/>
<reference evidence="4" key="1">
    <citation type="journal article" date="2012" name="Nature">
        <title>The oyster genome reveals stress adaptation and complexity of shell formation.</title>
        <authorList>
            <person name="Zhang G."/>
            <person name="Fang X."/>
            <person name="Guo X."/>
            <person name="Li L."/>
            <person name="Luo R."/>
            <person name="Xu F."/>
            <person name="Yang P."/>
            <person name="Zhang L."/>
            <person name="Wang X."/>
            <person name="Qi H."/>
            <person name="Xiong Z."/>
            <person name="Que H."/>
            <person name="Xie Y."/>
            <person name="Holland P.W."/>
            <person name="Paps J."/>
            <person name="Zhu Y."/>
            <person name="Wu F."/>
            <person name="Chen Y."/>
            <person name="Wang J."/>
            <person name="Peng C."/>
            <person name="Meng J."/>
            <person name="Yang L."/>
            <person name="Liu J."/>
            <person name="Wen B."/>
            <person name="Zhang N."/>
            <person name="Huang Z."/>
            <person name="Zhu Q."/>
            <person name="Feng Y."/>
            <person name="Mount A."/>
            <person name="Hedgecock D."/>
            <person name="Xu Z."/>
            <person name="Liu Y."/>
            <person name="Domazet-Loso T."/>
            <person name="Du Y."/>
            <person name="Sun X."/>
            <person name="Zhang S."/>
            <person name="Liu B."/>
            <person name="Cheng P."/>
            <person name="Jiang X."/>
            <person name="Li J."/>
            <person name="Fan D."/>
            <person name="Wang W."/>
            <person name="Fu W."/>
            <person name="Wang T."/>
            <person name="Wang B."/>
            <person name="Zhang J."/>
            <person name="Peng Z."/>
            <person name="Li Y."/>
            <person name="Li N."/>
            <person name="Wang J."/>
            <person name="Chen M."/>
            <person name="He Y."/>
            <person name="Tan F."/>
            <person name="Song X."/>
            <person name="Zheng Q."/>
            <person name="Huang R."/>
            <person name="Yang H."/>
            <person name="Du X."/>
            <person name="Chen L."/>
            <person name="Yang M."/>
            <person name="Gaffney P.M."/>
            <person name="Wang S."/>
            <person name="Luo L."/>
            <person name="She Z."/>
            <person name="Ming Y."/>
            <person name="Huang W."/>
            <person name="Zhang S."/>
            <person name="Huang B."/>
            <person name="Zhang Y."/>
            <person name="Qu T."/>
            <person name="Ni P."/>
            <person name="Miao G."/>
            <person name="Wang J."/>
            <person name="Wang Q."/>
            <person name="Steinberg C.E."/>
            <person name="Wang H."/>
            <person name="Li N."/>
            <person name="Qian L."/>
            <person name="Zhang G."/>
            <person name="Li Y."/>
            <person name="Yang H."/>
            <person name="Liu X."/>
            <person name="Wang J."/>
            <person name="Yin Y."/>
            <person name="Wang J."/>
        </authorList>
    </citation>
    <scope>NUCLEOTIDE SEQUENCE [LARGE SCALE GENOMIC DNA]</scope>
    <source>
        <strain evidence="4">05x7-T-G4-1.051#20</strain>
    </source>
</reference>
<dbReference type="GO" id="GO:0000981">
    <property type="term" value="F:DNA-binding transcription factor activity, RNA polymerase II-specific"/>
    <property type="evidence" value="ECO:0007669"/>
    <property type="project" value="InterPro"/>
</dbReference>
<dbReference type="GO" id="GO:0016192">
    <property type="term" value="P:vesicle-mediated transport"/>
    <property type="evidence" value="ECO:0007669"/>
    <property type="project" value="InterPro"/>
</dbReference>
<dbReference type="SMART" id="SM00389">
    <property type="entry name" value="HOX"/>
    <property type="match status" value="1"/>
</dbReference>
<dbReference type="GO" id="GO:0003677">
    <property type="term" value="F:DNA binding"/>
    <property type="evidence" value="ECO:0007669"/>
    <property type="project" value="UniProtKB-UniRule"/>
</dbReference>
<proteinExistence type="predicted"/>
<feature type="compositionally biased region" description="Basic and acidic residues" evidence="3">
    <location>
        <begin position="519"/>
        <end position="543"/>
    </location>
</feature>
<dbReference type="InterPro" id="IPR043987">
    <property type="entry name" value="CCZ1/INTU/HSP4_longin_1"/>
</dbReference>
<keyword evidence="1 2" id="KW-0238">DNA-binding</keyword>
<dbReference type="GO" id="GO:0005634">
    <property type="term" value="C:nucleus"/>
    <property type="evidence" value="ECO:0007669"/>
    <property type="project" value="UniProtKB-SubCell"/>
</dbReference>
<dbReference type="GO" id="GO:0031267">
    <property type="term" value="F:small GTPase binding"/>
    <property type="evidence" value="ECO:0007669"/>
    <property type="project" value="TreeGrafter"/>
</dbReference>
<evidence type="ECO:0000256" key="3">
    <source>
        <dbReference type="SAM" id="MobiDB-lite"/>
    </source>
</evidence>
<dbReference type="InterPro" id="IPR026091">
    <property type="entry name" value="HPS4"/>
</dbReference>
<dbReference type="PANTHER" id="PTHR14407">
    <property type="entry name" value="HERMANSKY-PUDLAK SYNDROME 4 PROTEIN LIGHT-EAR PROTEIN-RELATED"/>
    <property type="match status" value="1"/>
</dbReference>
<dbReference type="GO" id="GO:0006605">
    <property type="term" value="P:protein targeting"/>
    <property type="evidence" value="ECO:0007669"/>
    <property type="project" value="TreeGrafter"/>
</dbReference>
<dbReference type="GO" id="GO:0031410">
    <property type="term" value="C:cytoplasmic vesicle"/>
    <property type="evidence" value="ECO:0007669"/>
    <property type="project" value="TreeGrafter"/>
</dbReference>
<name>K1QTQ2_MAGGI</name>
<dbReference type="GO" id="GO:0005765">
    <property type="term" value="C:lysosomal membrane"/>
    <property type="evidence" value="ECO:0007669"/>
    <property type="project" value="TreeGrafter"/>
</dbReference>
<feature type="compositionally biased region" description="Basic and acidic residues" evidence="3">
    <location>
        <begin position="603"/>
        <end position="614"/>
    </location>
</feature>
<dbReference type="Gene3D" id="1.10.10.60">
    <property type="entry name" value="Homeodomain-like"/>
    <property type="match status" value="1"/>
</dbReference>
<feature type="region of interest" description="Disordered" evidence="3">
    <location>
        <begin position="724"/>
        <end position="743"/>
    </location>
</feature>
<dbReference type="PANTHER" id="PTHR14407:SF9">
    <property type="entry name" value="BLOC-3 COMPLEX MEMBER HPS4"/>
    <property type="match status" value="1"/>
</dbReference>
<dbReference type="GO" id="GO:0005085">
    <property type="term" value="F:guanyl-nucleotide exchange factor activity"/>
    <property type="evidence" value="ECO:0007669"/>
    <property type="project" value="TreeGrafter"/>
</dbReference>
<sequence length="987" mass="110930">MTSEVQKPLSESPRLRGDFPEEEEEEEIDVVDGTDSIVGSAETPESPTGEDEEDDESDEVSAAKKQRRNRTTFTSDQLRELEAVFQHTHYPDCTLREQIAEKVDLTEARVQVWFQNRRAKWRKQEKNIVRMFDVFRHRIEPFPIMPHPLSYSPSAFSSVRPSLFPWLPRFPISIPPMFPMPPLLPDMRPSYKSEAAIGQLGKHASESMKYYDSYARDYLQRFTSESRDRYEREVKGRVRLKYFAYKAKAPSRGINKSYDKSCDQNMAGVRKNGVGIFFIYDHTMLQKEEDDLKDAILYFYPPFVEENDQCAMCGQLMGMSEYLSSTLSQSPPCIFSLKNGKYCLKRIGDYSMGLEGNAGDSNEQLKRQLDFLYNSFVMYCGSIVNIRNGKGEVFLQASNILQSSQRRPGVLVGLIMYKNRVLCTQASPQLSRKLILVTPQLPCLSVDIGADLPVGIRLVTIYLSNEEYSTLGVKRYTGNKHCKTSKFVWMTHGSENHASTTAQSRGDNAKRKEMEIIHEKTESASVGEKDKGYLSDASVESRKGRNNVRRSSNLWTPADHPTQITQGFESLPQQQSVEGNTDQDVSISDLENDNPSQLRRRGERSVEPKRDRVMNENNVNSSKLSSESVNTKCVTRNSVSSEVSVLSSVPQTLDSKEMNDVQESKQMGNTENSSNIEIKIEETVEENAENLEGNPPDVTLIHSMEGLSLPRTPEILSDIETVDTGLSGSESPETQTAVGSNTSYADQLKERLDFPVGVSSGVGMSGDEMSDFTEECVPPSSVNSSIRSSKYSSFKSSKFDSLTSESTVQEEDMWYPEMDDLQDAILYVQGHSEISLLLLMESSSVPDQKTIQSLWKNALPQLADLDSSLRDILDEDPVESSLSASSYLKYDNFFNSLSGNVLSPVTSEEENFQKLASSIHRSFQENPNITDVLFQSQTAYCLGHKNDSEEIFVMSQDVDSRGLKPSTPNSADLSLMSSLTKSNEVML</sequence>
<dbReference type="Pfam" id="PF19031">
    <property type="entry name" value="Intu_longin_1"/>
    <property type="match status" value="1"/>
</dbReference>
<dbReference type="PROSITE" id="PS50071">
    <property type="entry name" value="HOMEOBOX_2"/>
    <property type="match status" value="1"/>
</dbReference>
<dbReference type="SUPFAM" id="SSF46689">
    <property type="entry name" value="Homeodomain-like"/>
    <property type="match status" value="1"/>
</dbReference>
<dbReference type="EMBL" id="JH818173">
    <property type="protein sequence ID" value="EKC37023.1"/>
    <property type="molecule type" value="Genomic_DNA"/>
</dbReference>
<organism evidence="4">
    <name type="scientific">Magallana gigas</name>
    <name type="common">Pacific oyster</name>
    <name type="synonym">Crassostrea gigas</name>
    <dbReference type="NCBI Taxonomy" id="29159"/>
    <lineage>
        <taxon>Eukaryota</taxon>
        <taxon>Metazoa</taxon>
        <taxon>Spiralia</taxon>
        <taxon>Lophotrochozoa</taxon>
        <taxon>Mollusca</taxon>
        <taxon>Bivalvia</taxon>
        <taxon>Autobranchia</taxon>
        <taxon>Pteriomorphia</taxon>
        <taxon>Ostreida</taxon>
        <taxon>Ostreoidea</taxon>
        <taxon>Ostreidae</taxon>
        <taxon>Magallana</taxon>
    </lineage>
</organism>
<dbReference type="PROSITE" id="PS00027">
    <property type="entry name" value="HOMEOBOX_1"/>
    <property type="match status" value="1"/>
</dbReference>
<keyword evidence="1 2" id="KW-0371">Homeobox</keyword>
<feature type="region of interest" description="Disordered" evidence="3">
    <location>
        <begin position="519"/>
        <end position="631"/>
    </location>
</feature>
<evidence type="ECO:0000256" key="2">
    <source>
        <dbReference type="RuleBase" id="RU000682"/>
    </source>
</evidence>
<feature type="compositionally biased region" description="Polar residues" evidence="3">
    <location>
        <begin position="562"/>
        <end position="586"/>
    </location>
</feature>